<feature type="compositionally biased region" description="Low complexity" evidence="1">
    <location>
        <begin position="172"/>
        <end position="202"/>
    </location>
</feature>
<keyword evidence="3" id="KW-1185">Reference proteome</keyword>
<evidence type="ECO:0000313" key="3">
    <source>
        <dbReference type="Proteomes" id="UP000540506"/>
    </source>
</evidence>
<evidence type="ECO:0000313" key="2">
    <source>
        <dbReference type="EMBL" id="MBB4922520.1"/>
    </source>
</evidence>
<dbReference type="RefSeq" id="WP_184934679.1">
    <property type="nucleotide sequence ID" value="NZ_JACHJV010000001.1"/>
</dbReference>
<evidence type="ECO:0000256" key="1">
    <source>
        <dbReference type="SAM" id="MobiDB-lite"/>
    </source>
</evidence>
<evidence type="ECO:0008006" key="4">
    <source>
        <dbReference type="Google" id="ProtNLM"/>
    </source>
</evidence>
<comment type="caution">
    <text evidence="2">The sequence shown here is derived from an EMBL/GenBank/DDBJ whole genome shotgun (WGS) entry which is preliminary data.</text>
</comment>
<name>A0A7W7QZP3_KITKI</name>
<dbReference type="Proteomes" id="UP000540506">
    <property type="component" value="Unassembled WGS sequence"/>
</dbReference>
<reference evidence="2 3" key="1">
    <citation type="submission" date="2020-08" db="EMBL/GenBank/DDBJ databases">
        <title>Sequencing the genomes of 1000 actinobacteria strains.</title>
        <authorList>
            <person name="Klenk H.-P."/>
        </authorList>
    </citation>
    <scope>NUCLEOTIDE SEQUENCE [LARGE SCALE GENOMIC DNA]</scope>
    <source>
        <strain evidence="2 3">DSM 41654</strain>
    </source>
</reference>
<feature type="compositionally biased region" description="Gly residues" evidence="1">
    <location>
        <begin position="203"/>
        <end position="212"/>
    </location>
</feature>
<sequence length="212" mass="22020">MRIGWRARRGRTWQRCQQTVDALELPVPFDAVRFITGLAERRGRPIELIPVSGRVNLPCGLLVTTDEADCILYSADTTPLHQQHILLHEAAHLICRHHESAPATQTLLPHLTGALVQRVLGRTVYSEPQEREAELVASLILHRAVLDAGGEAGSWAEAVFGAGGGLEGGGLEAQPGPEADPGPASGSGSAPASGPGFAPGSAPGSGPGASDG</sequence>
<organism evidence="2 3">
    <name type="scientific">Kitasatospora kifunensis</name>
    <name type="common">Streptomyces kifunensis</name>
    <dbReference type="NCBI Taxonomy" id="58351"/>
    <lineage>
        <taxon>Bacteria</taxon>
        <taxon>Bacillati</taxon>
        <taxon>Actinomycetota</taxon>
        <taxon>Actinomycetes</taxon>
        <taxon>Kitasatosporales</taxon>
        <taxon>Streptomycetaceae</taxon>
        <taxon>Kitasatospora</taxon>
    </lineage>
</organism>
<accession>A0A7W7QZP3</accession>
<dbReference type="AlphaFoldDB" id="A0A7W7QZP3"/>
<feature type="region of interest" description="Disordered" evidence="1">
    <location>
        <begin position="166"/>
        <end position="212"/>
    </location>
</feature>
<dbReference type="EMBL" id="JACHJV010000001">
    <property type="protein sequence ID" value="MBB4922520.1"/>
    <property type="molecule type" value="Genomic_DNA"/>
</dbReference>
<proteinExistence type="predicted"/>
<protein>
    <recommendedName>
        <fullName evidence="4">ParH-like protein</fullName>
    </recommendedName>
</protein>
<gene>
    <name evidence="2" type="ORF">FHR34_001513</name>
</gene>